<dbReference type="EMBL" id="CADCWN010000394">
    <property type="protein sequence ID" value="CAA9590209.1"/>
    <property type="molecule type" value="Genomic_DNA"/>
</dbReference>
<dbReference type="AlphaFoldDB" id="A0A6J4VX99"/>
<dbReference type="InterPro" id="IPR023393">
    <property type="entry name" value="START-like_dom_sf"/>
</dbReference>
<dbReference type="Gene3D" id="3.30.530.20">
    <property type="match status" value="1"/>
</dbReference>
<evidence type="ECO:0000313" key="1">
    <source>
        <dbReference type="EMBL" id="CAA9590209.1"/>
    </source>
</evidence>
<reference evidence="1" key="1">
    <citation type="submission" date="2020-02" db="EMBL/GenBank/DDBJ databases">
        <authorList>
            <person name="Meier V. D."/>
        </authorList>
    </citation>
    <scope>NUCLEOTIDE SEQUENCE</scope>
    <source>
        <strain evidence="1">AVDCRST_MAG18</strain>
    </source>
</reference>
<name>A0A6J4VX99_9BACT</name>
<evidence type="ECO:0008006" key="2">
    <source>
        <dbReference type="Google" id="ProtNLM"/>
    </source>
</evidence>
<sequence>MPRIRLALLITAPVKRCFDLARDIDLHQQSLIHTAERAVAGRTSGRIELGERVTWEAVHFGVRQTLTVQITDYARPYYFVDEMIHGAFARFTHRHEFAAVDAGTLMIDDFDYTAPFGPLGRLADRLILERYMRRLLLTRNAEIKRTAEQVSSVKPR</sequence>
<dbReference type="SUPFAM" id="SSF55961">
    <property type="entry name" value="Bet v1-like"/>
    <property type="match status" value="1"/>
</dbReference>
<gene>
    <name evidence="1" type="ORF">AVDCRST_MAG18-4905</name>
</gene>
<protein>
    <recommendedName>
        <fullName evidence="2">Cell division inhibitor</fullName>
    </recommendedName>
</protein>
<proteinExistence type="predicted"/>
<dbReference type="CDD" id="cd07820">
    <property type="entry name" value="SRPBCC_3"/>
    <property type="match status" value="1"/>
</dbReference>
<organism evidence="1">
    <name type="scientific">uncultured Thermomicrobiales bacterium</name>
    <dbReference type="NCBI Taxonomy" id="1645740"/>
    <lineage>
        <taxon>Bacteria</taxon>
        <taxon>Pseudomonadati</taxon>
        <taxon>Thermomicrobiota</taxon>
        <taxon>Thermomicrobia</taxon>
        <taxon>Thermomicrobiales</taxon>
        <taxon>environmental samples</taxon>
    </lineage>
</organism>
<accession>A0A6J4VX99</accession>